<accession>A0A3P8DRM1</accession>
<name>A0A3P8DRM1_9TREM</name>
<gene>
    <name evidence="1" type="ORF">SMRZ_LOCUS23089</name>
</gene>
<organism evidence="1 2">
    <name type="scientific">Schistosoma margrebowiei</name>
    <dbReference type="NCBI Taxonomy" id="48269"/>
    <lineage>
        <taxon>Eukaryota</taxon>
        <taxon>Metazoa</taxon>
        <taxon>Spiralia</taxon>
        <taxon>Lophotrochozoa</taxon>
        <taxon>Platyhelminthes</taxon>
        <taxon>Trematoda</taxon>
        <taxon>Digenea</taxon>
        <taxon>Strigeidida</taxon>
        <taxon>Schistosomatoidea</taxon>
        <taxon>Schistosomatidae</taxon>
        <taxon>Schistosoma</taxon>
    </lineage>
</organism>
<protein>
    <submittedName>
        <fullName evidence="1">Uncharacterized protein</fullName>
    </submittedName>
</protein>
<proteinExistence type="predicted"/>
<dbReference type="Pfam" id="PF06320">
    <property type="entry name" value="GCN5L1"/>
    <property type="match status" value="1"/>
</dbReference>
<sequence length="80" mass="9332">MTRSLRNELITQLHIYQNHVNVWLKLVSDIRNVLKELGDVECWSMKMEQDAMLIDSCLQTLSENCIGKPNQIYSQTHSLI</sequence>
<dbReference type="Proteomes" id="UP000277204">
    <property type="component" value="Unassembled WGS sequence"/>
</dbReference>
<evidence type="ECO:0000313" key="2">
    <source>
        <dbReference type="Proteomes" id="UP000277204"/>
    </source>
</evidence>
<dbReference type="AlphaFoldDB" id="A0A3P8DRM1"/>
<reference evidence="1 2" key="1">
    <citation type="submission" date="2018-11" db="EMBL/GenBank/DDBJ databases">
        <authorList>
            <consortium name="Pathogen Informatics"/>
        </authorList>
    </citation>
    <scope>NUCLEOTIDE SEQUENCE [LARGE SCALE GENOMIC DNA]</scope>
    <source>
        <strain evidence="1 2">Zambia</strain>
    </source>
</reference>
<evidence type="ECO:0000313" key="1">
    <source>
        <dbReference type="EMBL" id="VDP45810.1"/>
    </source>
</evidence>
<dbReference type="EMBL" id="UZAI01019508">
    <property type="protein sequence ID" value="VDP45810.1"/>
    <property type="molecule type" value="Genomic_DNA"/>
</dbReference>
<keyword evidence="2" id="KW-1185">Reference proteome</keyword>